<organism evidence="7 8">
    <name type="scientific">Paragonimus westermani</name>
    <dbReference type="NCBI Taxonomy" id="34504"/>
    <lineage>
        <taxon>Eukaryota</taxon>
        <taxon>Metazoa</taxon>
        <taxon>Spiralia</taxon>
        <taxon>Lophotrochozoa</taxon>
        <taxon>Platyhelminthes</taxon>
        <taxon>Trematoda</taxon>
        <taxon>Digenea</taxon>
        <taxon>Plagiorchiida</taxon>
        <taxon>Troglotremata</taxon>
        <taxon>Troglotrematidae</taxon>
        <taxon>Paragonimus</taxon>
    </lineage>
</organism>
<evidence type="ECO:0000313" key="8">
    <source>
        <dbReference type="Proteomes" id="UP000324629"/>
    </source>
</evidence>
<feature type="transmembrane region" description="Helical" evidence="5">
    <location>
        <begin position="135"/>
        <end position="154"/>
    </location>
</feature>
<comment type="subcellular location">
    <subcellularLocation>
        <location evidence="1">Membrane</location>
        <topology evidence="1">Multi-pass membrane protein</topology>
    </subcellularLocation>
</comment>
<gene>
    <name evidence="7" type="ORF">DEA37_0005249</name>
</gene>
<accession>A0A5J4NHP1</accession>
<dbReference type="EMBL" id="QNGE01002777">
    <property type="protein sequence ID" value="KAA3675013.1"/>
    <property type="molecule type" value="Genomic_DNA"/>
</dbReference>
<protein>
    <submittedName>
        <fullName evidence="7">MFS transporter, ACS family, solute carrier family 17, member 5</fullName>
    </submittedName>
</protein>
<feature type="transmembrane region" description="Helical" evidence="5">
    <location>
        <begin position="102"/>
        <end position="123"/>
    </location>
</feature>
<evidence type="ECO:0000259" key="6">
    <source>
        <dbReference type="PROSITE" id="PS50850"/>
    </source>
</evidence>
<dbReference type="InterPro" id="IPR050382">
    <property type="entry name" value="MFS_Na/Anion_cotransporter"/>
</dbReference>
<evidence type="ECO:0000313" key="7">
    <source>
        <dbReference type="EMBL" id="KAA3675013.1"/>
    </source>
</evidence>
<dbReference type="Pfam" id="PF07690">
    <property type="entry name" value="MFS_1"/>
    <property type="match status" value="1"/>
</dbReference>
<comment type="caution">
    <text evidence="7">The sequence shown here is derived from an EMBL/GenBank/DDBJ whole genome shotgun (WGS) entry which is preliminary data.</text>
</comment>
<evidence type="ECO:0000256" key="4">
    <source>
        <dbReference type="ARBA" id="ARBA00023136"/>
    </source>
</evidence>
<reference evidence="7 8" key="1">
    <citation type="journal article" date="2019" name="Gigascience">
        <title>Whole-genome sequence of the oriental lung fluke Paragonimus westermani.</title>
        <authorList>
            <person name="Oey H."/>
            <person name="Zakrzewski M."/>
            <person name="Narain K."/>
            <person name="Devi K.R."/>
            <person name="Agatsuma T."/>
            <person name="Nawaratna S."/>
            <person name="Gobert G.N."/>
            <person name="Jones M.K."/>
            <person name="Ragan M.A."/>
            <person name="McManus D.P."/>
            <person name="Krause L."/>
        </authorList>
    </citation>
    <scope>NUCLEOTIDE SEQUENCE [LARGE SCALE GENOMIC DNA]</scope>
    <source>
        <strain evidence="7 8">IND2009</strain>
    </source>
</reference>
<evidence type="ECO:0000256" key="2">
    <source>
        <dbReference type="ARBA" id="ARBA00022692"/>
    </source>
</evidence>
<dbReference type="GO" id="GO:0016020">
    <property type="term" value="C:membrane"/>
    <property type="evidence" value="ECO:0007669"/>
    <property type="project" value="UniProtKB-SubCell"/>
</dbReference>
<evidence type="ECO:0000256" key="5">
    <source>
        <dbReference type="SAM" id="Phobius"/>
    </source>
</evidence>
<feature type="domain" description="Major facilitator superfamily (MFS) profile" evidence="6">
    <location>
        <begin position="1"/>
        <end position="289"/>
    </location>
</feature>
<dbReference type="SUPFAM" id="SSF103473">
    <property type="entry name" value="MFS general substrate transporter"/>
    <property type="match status" value="1"/>
</dbReference>
<dbReference type="AlphaFoldDB" id="A0A5J4NHP1"/>
<dbReference type="GO" id="GO:0006820">
    <property type="term" value="P:monoatomic anion transport"/>
    <property type="evidence" value="ECO:0007669"/>
    <property type="project" value="TreeGrafter"/>
</dbReference>
<dbReference type="Proteomes" id="UP000324629">
    <property type="component" value="Unassembled WGS sequence"/>
</dbReference>
<feature type="transmembrane region" description="Helical" evidence="5">
    <location>
        <begin position="47"/>
        <end position="68"/>
    </location>
</feature>
<dbReference type="PANTHER" id="PTHR11662">
    <property type="entry name" value="SOLUTE CARRIER FAMILY 17"/>
    <property type="match status" value="1"/>
</dbReference>
<evidence type="ECO:0000256" key="1">
    <source>
        <dbReference type="ARBA" id="ARBA00004141"/>
    </source>
</evidence>
<feature type="transmembrane region" description="Helical" evidence="5">
    <location>
        <begin position="180"/>
        <end position="199"/>
    </location>
</feature>
<feature type="transmembrane region" description="Helical" evidence="5">
    <location>
        <begin position="75"/>
        <end position="96"/>
    </location>
</feature>
<sequence length="289" mass="32201">MVDETFDSHESGILKVTSFCGFTSGQKKLNSPPNMGRYKWNESHQSLILGAFFWGYILMQIPGGLLTLRYGPKRLGAVCIAGSALADLCVPIFAQYGYWCLIVLRIIQGLFQGAVMPIVGCLLGRWVPLDQRSRYTAFVYAGTQFGAVVGQAVAGELSQTRAVWNPMTQAPNYVNRWPNVHHLFGTLGLLFSGWWYYLVFDWPNVHPRITQAEMDGLKRRFDPTVFGCLRVYATLKAVLSISVRCACTLALYFPLASRMERVSVPRGLQLVLVHLGHVHADVHGTCIGL</sequence>
<dbReference type="InterPro" id="IPR036259">
    <property type="entry name" value="MFS_trans_sf"/>
</dbReference>
<keyword evidence="4 5" id="KW-0472">Membrane</keyword>
<dbReference type="Gene3D" id="1.20.1250.20">
    <property type="entry name" value="MFS general substrate transporter like domains"/>
    <property type="match status" value="1"/>
</dbReference>
<dbReference type="PROSITE" id="PS50850">
    <property type="entry name" value="MFS"/>
    <property type="match status" value="1"/>
</dbReference>
<name>A0A5J4NHP1_9TREM</name>
<dbReference type="GO" id="GO:0022857">
    <property type="term" value="F:transmembrane transporter activity"/>
    <property type="evidence" value="ECO:0007669"/>
    <property type="project" value="InterPro"/>
</dbReference>
<dbReference type="InterPro" id="IPR020846">
    <property type="entry name" value="MFS_dom"/>
</dbReference>
<dbReference type="PANTHER" id="PTHR11662:SF399">
    <property type="entry name" value="FI19708P1-RELATED"/>
    <property type="match status" value="1"/>
</dbReference>
<keyword evidence="8" id="KW-1185">Reference proteome</keyword>
<keyword evidence="3 5" id="KW-1133">Transmembrane helix</keyword>
<proteinExistence type="predicted"/>
<keyword evidence="2 5" id="KW-0812">Transmembrane</keyword>
<evidence type="ECO:0000256" key="3">
    <source>
        <dbReference type="ARBA" id="ARBA00022989"/>
    </source>
</evidence>
<dbReference type="InterPro" id="IPR011701">
    <property type="entry name" value="MFS"/>
</dbReference>